<evidence type="ECO:0000313" key="2">
    <source>
        <dbReference type="EMBL" id="MCI53837.1"/>
    </source>
</evidence>
<dbReference type="AlphaFoldDB" id="A0A392T0E4"/>
<dbReference type="EMBL" id="LXQA010469754">
    <property type="protein sequence ID" value="MCI53837.1"/>
    <property type="molecule type" value="Genomic_DNA"/>
</dbReference>
<keyword evidence="3" id="KW-1185">Reference proteome</keyword>
<proteinExistence type="predicted"/>
<comment type="caution">
    <text evidence="2">The sequence shown here is derived from an EMBL/GenBank/DDBJ whole genome shotgun (WGS) entry which is preliminary data.</text>
</comment>
<organism evidence="2 3">
    <name type="scientific">Trifolium medium</name>
    <dbReference type="NCBI Taxonomy" id="97028"/>
    <lineage>
        <taxon>Eukaryota</taxon>
        <taxon>Viridiplantae</taxon>
        <taxon>Streptophyta</taxon>
        <taxon>Embryophyta</taxon>
        <taxon>Tracheophyta</taxon>
        <taxon>Spermatophyta</taxon>
        <taxon>Magnoliopsida</taxon>
        <taxon>eudicotyledons</taxon>
        <taxon>Gunneridae</taxon>
        <taxon>Pentapetalae</taxon>
        <taxon>rosids</taxon>
        <taxon>fabids</taxon>
        <taxon>Fabales</taxon>
        <taxon>Fabaceae</taxon>
        <taxon>Papilionoideae</taxon>
        <taxon>50 kb inversion clade</taxon>
        <taxon>NPAAA clade</taxon>
        <taxon>Hologalegina</taxon>
        <taxon>IRL clade</taxon>
        <taxon>Trifolieae</taxon>
        <taxon>Trifolium</taxon>
    </lineage>
</organism>
<name>A0A392T0E4_9FABA</name>
<reference evidence="2 3" key="1">
    <citation type="journal article" date="2018" name="Front. Plant Sci.">
        <title>Red Clover (Trifolium pratense) and Zigzag Clover (T. medium) - A Picture of Genomic Similarities and Differences.</title>
        <authorList>
            <person name="Dluhosova J."/>
            <person name="Istvanek J."/>
            <person name="Nedelnik J."/>
            <person name="Repkova J."/>
        </authorList>
    </citation>
    <scope>NUCLEOTIDE SEQUENCE [LARGE SCALE GENOMIC DNA]</scope>
    <source>
        <strain evidence="3">cv. 10/8</strain>
        <tissue evidence="2">Leaf</tissue>
    </source>
</reference>
<sequence length="84" mass="9594">ELDHTSPIEETKDTTKEVQDPINDKPLTFEERIPITDGHPLPRQVQKHQEESLGVGGSTRRLIPMIIRLFTSSCSFLLAKYCLF</sequence>
<feature type="non-terminal residue" evidence="2">
    <location>
        <position position="1"/>
    </location>
</feature>
<evidence type="ECO:0000313" key="3">
    <source>
        <dbReference type="Proteomes" id="UP000265520"/>
    </source>
</evidence>
<feature type="region of interest" description="Disordered" evidence="1">
    <location>
        <begin position="1"/>
        <end position="54"/>
    </location>
</feature>
<accession>A0A392T0E4</accession>
<evidence type="ECO:0000256" key="1">
    <source>
        <dbReference type="SAM" id="MobiDB-lite"/>
    </source>
</evidence>
<dbReference type="Proteomes" id="UP000265520">
    <property type="component" value="Unassembled WGS sequence"/>
</dbReference>
<feature type="compositionally biased region" description="Basic and acidic residues" evidence="1">
    <location>
        <begin position="1"/>
        <end position="34"/>
    </location>
</feature>
<protein>
    <submittedName>
        <fullName evidence="2">Uncharacterized protein</fullName>
    </submittedName>
</protein>